<evidence type="ECO:0000313" key="2">
    <source>
        <dbReference type="Proteomes" id="UP000274822"/>
    </source>
</evidence>
<gene>
    <name evidence="1" type="ORF">BC938DRAFT_478742</name>
</gene>
<accession>A0A433QYF4</accession>
<sequence length="124" mass="14227">MRFASASSCMWHGHEELVREKIPTGVLGIWRGVYDLRCDEKVPAGFRLPDHGTSKRHCNIVGRDGDVEEVQNERAVRPMGTKCVKFLMAIRALCIYITIWRPTEMTWRHSDATGEVILLIIYII</sequence>
<protein>
    <submittedName>
        <fullName evidence="1">Uncharacterized protein</fullName>
    </submittedName>
</protein>
<name>A0A433QYF4_9FUNG</name>
<reference evidence="1 2" key="1">
    <citation type="journal article" date="2018" name="New Phytol.">
        <title>Phylogenomics of Endogonaceae and evolution of mycorrhizas within Mucoromycota.</title>
        <authorList>
            <person name="Chang Y."/>
            <person name="Desiro A."/>
            <person name="Na H."/>
            <person name="Sandor L."/>
            <person name="Lipzen A."/>
            <person name="Clum A."/>
            <person name="Barry K."/>
            <person name="Grigoriev I.V."/>
            <person name="Martin F.M."/>
            <person name="Stajich J.E."/>
            <person name="Smith M.E."/>
            <person name="Bonito G."/>
            <person name="Spatafora J.W."/>
        </authorList>
    </citation>
    <scope>NUCLEOTIDE SEQUENCE [LARGE SCALE GENOMIC DNA]</scope>
    <source>
        <strain evidence="1 2">AD002</strain>
    </source>
</reference>
<proteinExistence type="predicted"/>
<dbReference type="EMBL" id="RBNJ01000343">
    <property type="protein sequence ID" value="RUS34747.1"/>
    <property type="molecule type" value="Genomic_DNA"/>
</dbReference>
<organism evidence="1 2">
    <name type="scientific">Jimgerdemannia flammicorona</name>
    <dbReference type="NCBI Taxonomy" id="994334"/>
    <lineage>
        <taxon>Eukaryota</taxon>
        <taxon>Fungi</taxon>
        <taxon>Fungi incertae sedis</taxon>
        <taxon>Mucoromycota</taxon>
        <taxon>Mucoromycotina</taxon>
        <taxon>Endogonomycetes</taxon>
        <taxon>Endogonales</taxon>
        <taxon>Endogonaceae</taxon>
        <taxon>Jimgerdemannia</taxon>
    </lineage>
</organism>
<comment type="caution">
    <text evidence="1">The sequence shown here is derived from an EMBL/GenBank/DDBJ whole genome shotgun (WGS) entry which is preliminary data.</text>
</comment>
<dbReference type="Proteomes" id="UP000274822">
    <property type="component" value="Unassembled WGS sequence"/>
</dbReference>
<dbReference type="AlphaFoldDB" id="A0A433QYF4"/>
<keyword evidence="2" id="KW-1185">Reference proteome</keyword>
<evidence type="ECO:0000313" key="1">
    <source>
        <dbReference type="EMBL" id="RUS34747.1"/>
    </source>
</evidence>